<keyword evidence="2" id="KW-1185">Reference proteome</keyword>
<evidence type="ECO:0000313" key="2">
    <source>
        <dbReference type="Proteomes" id="UP001305702"/>
    </source>
</evidence>
<evidence type="ECO:0000313" key="1">
    <source>
        <dbReference type="EMBL" id="WNQ09717.1"/>
    </source>
</evidence>
<dbReference type="Proteomes" id="UP001305702">
    <property type="component" value="Chromosome"/>
</dbReference>
<dbReference type="InterPro" id="IPR023203">
    <property type="entry name" value="TTHA0068_sf"/>
</dbReference>
<dbReference type="AlphaFoldDB" id="A0AA96RDE1"/>
<dbReference type="SUPFAM" id="SSF140663">
    <property type="entry name" value="TTHA0068-like"/>
    <property type="match status" value="1"/>
</dbReference>
<gene>
    <name evidence="1" type="ORF">MJA45_19080</name>
</gene>
<name>A0AA96RDE1_9BACL</name>
<protein>
    <submittedName>
        <fullName evidence="1">DUF309 domain-containing protein</fullName>
    </submittedName>
</protein>
<dbReference type="KEGG" id="paun:MJA45_19080"/>
<dbReference type="RefSeq" id="WP_315603491.1">
    <property type="nucleotide sequence ID" value="NZ_CP130318.1"/>
</dbReference>
<dbReference type="PANTHER" id="PTHR34796:SF1">
    <property type="entry name" value="EXPRESSED PROTEIN"/>
    <property type="match status" value="1"/>
</dbReference>
<proteinExistence type="predicted"/>
<dbReference type="PANTHER" id="PTHR34796">
    <property type="entry name" value="EXPRESSED PROTEIN"/>
    <property type="match status" value="1"/>
</dbReference>
<accession>A0AA96RDE1</accession>
<reference evidence="1 2" key="1">
    <citation type="submission" date="2022-02" db="EMBL/GenBank/DDBJ databases">
        <title>Paenibacillus sp. MBLB1776 Whole Genome Shotgun Sequencing.</title>
        <authorList>
            <person name="Hwang C.Y."/>
            <person name="Cho E.-S."/>
            <person name="Seo M.-J."/>
        </authorList>
    </citation>
    <scope>NUCLEOTIDE SEQUENCE [LARGE SCALE GENOMIC DNA]</scope>
    <source>
        <strain evidence="1 2">MBLB1776</strain>
    </source>
</reference>
<sequence length="136" mass="15613">MPYDPLYVQFLYHFNVSLDYFECHEVMEELWLEEGRDLLYQGLLQAAVGLYHHRNGNPSGSLKLFTQAADKLERYPRHSLGIDLGELLENCLAYRNRLAGGESFAFYSFPITILDPDLAGLVEEMKRNPPAALEED</sequence>
<dbReference type="Pfam" id="PF03745">
    <property type="entry name" value="DUF309"/>
    <property type="match status" value="1"/>
</dbReference>
<dbReference type="Gene3D" id="1.10.3450.10">
    <property type="entry name" value="TTHA0068-like"/>
    <property type="match status" value="1"/>
</dbReference>
<dbReference type="InterPro" id="IPR005500">
    <property type="entry name" value="DUF309"/>
</dbReference>
<dbReference type="EMBL" id="CP130318">
    <property type="protein sequence ID" value="WNQ09717.1"/>
    <property type="molecule type" value="Genomic_DNA"/>
</dbReference>
<organism evidence="1 2">
    <name type="scientific">Paenibacillus aurantius</name>
    <dbReference type="NCBI Taxonomy" id="2918900"/>
    <lineage>
        <taxon>Bacteria</taxon>
        <taxon>Bacillati</taxon>
        <taxon>Bacillota</taxon>
        <taxon>Bacilli</taxon>
        <taxon>Bacillales</taxon>
        <taxon>Paenibacillaceae</taxon>
        <taxon>Paenibacillus</taxon>
    </lineage>
</organism>